<evidence type="ECO:0000313" key="1">
    <source>
        <dbReference type="EMBL" id="MBC4015594.1"/>
    </source>
</evidence>
<accession>A0A9X0UCS0</accession>
<comment type="caution">
    <text evidence="1">The sequence shown here is derived from an EMBL/GenBank/DDBJ whole genome shotgun (WGS) entry which is preliminary data.</text>
</comment>
<organism evidence="1 2">
    <name type="scientific">Siccirubricoccus deserti</name>
    <dbReference type="NCBI Taxonomy" id="2013562"/>
    <lineage>
        <taxon>Bacteria</taxon>
        <taxon>Pseudomonadati</taxon>
        <taxon>Pseudomonadota</taxon>
        <taxon>Alphaproteobacteria</taxon>
        <taxon>Acetobacterales</taxon>
        <taxon>Roseomonadaceae</taxon>
        <taxon>Siccirubricoccus</taxon>
    </lineage>
</organism>
<name>A0A9X0UCS0_9PROT</name>
<dbReference type="EMBL" id="JACOMF010000008">
    <property type="protein sequence ID" value="MBC4015594.1"/>
    <property type="molecule type" value="Genomic_DNA"/>
</dbReference>
<dbReference type="AlphaFoldDB" id="A0A9X0UCS0"/>
<dbReference type="Proteomes" id="UP000600101">
    <property type="component" value="Unassembled WGS sequence"/>
</dbReference>
<dbReference type="RefSeq" id="WP_186770362.1">
    <property type="nucleotide sequence ID" value="NZ_JACOMF010000008.1"/>
</dbReference>
<proteinExistence type="predicted"/>
<gene>
    <name evidence="1" type="ORF">H7965_09660</name>
</gene>
<protein>
    <submittedName>
        <fullName evidence="1">Uncharacterized protein</fullName>
    </submittedName>
</protein>
<keyword evidence="2" id="KW-1185">Reference proteome</keyword>
<reference evidence="1" key="1">
    <citation type="submission" date="2020-08" db="EMBL/GenBank/DDBJ databases">
        <authorList>
            <person name="Hu Y."/>
            <person name="Nguyen S.V."/>
            <person name="Li F."/>
            <person name="Fanning S."/>
        </authorList>
    </citation>
    <scope>NUCLEOTIDE SEQUENCE</scope>
    <source>
        <strain evidence="1">SYSU D8009</strain>
    </source>
</reference>
<sequence length="66" mass="7118">MTATTEEELRLLAAKAGLGALPAAYQGELLSAYRHLEVMLARIAQDRPHGDEPAHVFNAATFARQG</sequence>
<evidence type="ECO:0000313" key="2">
    <source>
        <dbReference type="Proteomes" id="UP000600101"/>
    </source>
</evidence>